<sequence length="63" mass="7121">MAAPGEEIKVGERKTSPTCFTHSVSVRICEVPIIQRVGTPREPSRNQVDQTQAEWVKCWIPEN</sequence>
<keyword evidence="2" id="KW-1185">Reference proteome</keyword>
<evidence type="ECO:0000313" key="2">
    <source>
        <dbReference type="Proteomes" id="UP001221757"/>
    </source>
</evidence>
<gene>
    <name evidence="1" type="ORF">B0H17DRAFT_574629</name>
</gene>
<evidence type="ECO:0000313" key="1">
    <source>
        <dbReference type="EMBL" id="KAJ7691133.1"/>
    </source>
</evidence>
<dbReference type="EMBL" id="JARKIE010000060">
    <property type="protein sequence ID" value="KAJ7691133.1"/>
    <property type="molecule type" value="Genomic_DNA"/>
</dbReference>
<accession>A0AAD7DGG1</accession>
<dbReference type="AlphaFoldDB" id="A0AAD7DGG1"/>
<organism evidence="1 2">
    <name type="scientific">Mycena rosella</name>
    <name type="common">Pink bonnet</name>
    <name type="synonym">Agaricus rosellus</name>
    <dbReference type="NCBI Taxonomy" id="1033263"/>
    <lineage>
        <taxon>Eukaryota</taxon>
        <taxon>Fungi</taxon>
        <taxon>Dikarya</taxon>
        <taxon>Basidiomycota</taxon>
        <taxon>Agaricomycotina</taxon>
        <taxon>Agaricomycetes</taxon>
        <taxon>Agaricomycetidae</taxon>
        <taxon>Agaricales</taxon>
        <taxon>Marasmiineae</taxon>
        <taxon>Mycenaceae</taxon>
        <taxon>Mycena</taxon>
    </lineage>
</organism>
<protein>
    <submittedName>
        <fullName evidence="1">Uncharacterized protein</fullName>
    </submittedName>
</protein>
<name>A0AAD7DGG1_MYCRO</name>
<proteinExistence type="predicted"/>
<comment type="caution">
    <text evidence="1">The sequence shown here is derived from an EMBL/GenBank/DDBJ whole genome shotgun (WGS) entry which is preliminary data.</text>
</comment>
<dbReference type="Proteomes" id="UP001221757">
    <property type="component" value="Unassembled WGS sequence"/>
</dbReference>
<reference evidence="1" key="1">
    <citation type="submission" date="2023-03" db="EMBL/GenBank/DDBJ databases">
        <title>Massive genome expansion in bonnet fungi (Mycena s.s.) driven by repeated elements and novel gene families across ecological guilds.</title>
        <authorList>
            <consortium name="Lawrence Berkeley National Laboratory"/>
            <person name="Harder C.B."/>
            <person name="Miyauchi S."/>
            <person name="Viragh M."/>
            <person name="Kuo A."/>
            <person name="Thoen E."/>
            <person name="Andreopoulos B."/>
            <person name="Lu D."/>
            <person name="Skrede I."/>
            <person name="Drula E."/>
            <person name="Henrissat B."/>
            <person name="Morin E."/>
            <person name="Kohler A."/>
            <person name="Barry K."/>
            <person name="LaButti K."/>
            <person name="Morin E."/>
            <person name="Salamov A."/>
            <person name="Lipzen A."/>
            <person name="Mereny Z."/>
            <person name="Hegedus B."/>
            <person name="Baldrian P."/>
            <person name="Stursova M."/>
            <person name="Weitz H."/>
            <person name="Taylor A."/>
            <person name="Grigoriev I.V."/>
            <person name="Nagy L.G."/>
            <person name="Martin F."/>
            <person name="Kauserud H."/>
        </authorList>
    </citation>
    <scope>NUCLEOTIDE SEQUENCE</scope>
    <source>
        <strain evidence="1">CBHHK067</strain>
    </source>
</reference>